<dbReference type="EMBL" id="VFQX01000028">
    <property type="protein sequence ID" value="KAF0978770.1"/>
    <property type="molecule type" value="Genomic_DNA"/>
</dbReference>
<protein>
    <recommendedName>
        <fullName evidence="11">GPS domain-containing protein</fullName>
    </recommendedName>
</protein>
<accession>A0A6A5BYW9</accession>
<feature type="domain" description="RGS" evidence="7">
    <location>
        <begin position="1192"/>
        <end position="1308"/>
    </location>
</feature>
<evidence type="ECO:0000256" key="3">
    <source>
        <dbReference type="ARBA" id="ARBA00022989"/>
    </source>
</evidence>
<keyword evidence="10" id="KW-1185">Reference proteome</keyword>
<feature type="transmembrane region" description="Helical" evidence="6">
    <location>
        <begin position="1081"/>
        <end position="1102"/>
    </location>
</feature>
<evidence type="ECO:0000313" key="10">
    <source>
        <dbReference type="Proteomes" id="UP000444721"/>
    </source>
</evidence>
<evidence type="ECO:0000259" key="8">
    <source>
        <dbReference type="PROSITE" id="PS50221"/>
    </source>
</evidence>
<feature type="domain" description="GAIN-B" evidence="8">
    <location>
        <begin position="609"/>
        <end position="772"/>
    </location>
</feature>
<feature type="transmembrane region" description="Helical" evidence="6">
    <location>
        <begin position="207"/>
        <end position="228"/>
    </location>
</feature>
<evidence type="ECO:0000313" key="9">
    <source>
        <dbReference type="EMBL" id="KAF0978770.1"/>
    </source>
</evidence>
<dbReference type="PROSITE" id="PS50132">
    <property type="entry name" value="RGS"/>
    <property type="match status" value="1"/>
</dbReference>
<dbReference type="InterPro" id="IPR057244">
    <property type="entry name" value="GAIN_B"/>
</dbReference>
<evidence type="ECO:0000256" key="1">
    <source>
        <dbReference type="ARBA" id="ARBA00004370"/>
    </source>
</evidence>
<keyword evidence="5" id="KW-1015">Disulfide bond</keyword>
<gene>
    <name evidence="9" type="ORF">FDP41_001840</name>
</gene>
<keyword evidence="3 6" id="KW-1133">Transmembrane helix</keyword>
<dbReference type="VEuPathDB" id="AmoebaDB:FDP41_001840"/>
<comment type="caution">
    <text evidence="9">The sequence shown here is derived from an EMBL/GenBank/DDBJ whole genome shotgun (WGS) entry which is preliminary data.</text>
</comment>
<evidence type="ECO:0000256" key="2">
    <source>
        <dbReference type="ARBA" id="ARBA00022692"/>
    </source>
</evidence>
<comment type="subcellular location">
    <subcellularLocation>
        <location evidence="1">Membrane</location>
    </subcellularLocation>
</comment>
<organism evidence="9 10">
    <name type="scientific">Naegleria fowleri</name>
    <name type="common">Brain eating amoeba</name>
    <dbReference type="NCBI Taxonomy" id="5763"/>
    <lineage>
        <taxon>Eukaryota</taxon>
        <taxon>Discoba</taxon>
        <taxon>Heterolobosea</taxon>
        <taxon>Tetramitia</taxon>
        <taxon>Eutetramitia</taxon>
        <taxon>Vahlkampfiidae</taxon>
        <taxon>Naegleria</taxon>
    </lineage>
</organism>
<dbReference type="PROSITE" id="PS50221">
    <property type="entry name" value="GAIN_B"/>
    <property type="match status" value="1"/>
</dbReference>
<dbReference type="Gene3D" id="1.10.167.10">
    <property type="entry name" value="Regulator of G-protein Signalling 4, domain 2"/>
    <property type="match status" value="1"/>
</dbReference>
<dbReference type="OMA" id="LENYIIW"/>
<feature type="transmembrane region" description="Helical" evidence="6">
    <location>
        <begin position="779"/>
        <end position="803"/>
    </location>
</feature>
<dbReference type="GeneID" id="68109058"/>
<dbReference type="SUPFAM" id="SSF48097">
    <property type="entry name" value="Regulator of G-protein signaling, RGS"/>
    <property type="match status" value="1"/>
</dbReference>
<feature type="transmembrane region" description="Helical" evidence="6">
    <location>
        <begin position="858"/>
        <end position="883"/>
    </location>
</feature>
<feature type="transmembrane region" description="Helical" evidence="6">
    <location>
        <begin position="957"/>
        <end position="977"/>
    </location>
</feature>
<name>A0A6A5BYW9_NAEFO</name>
<sequence length="1421" mass="161943">MKSLKCCFGSDGFGSHHHHQLHKDEERKKNSELVVEVSLSLVVSENDQASNTDLIHDSSMRLIATNQSFHDYDSKNNNNNNNNKLIHNTATMKKTTTAILFRRSTTTTTTNFFIDSHPFCHSLTTTTSEPLPPPPPLPLTTTITHSSSPPFKKDSSPKFIMIEPLHQRLVDTLFMRTTPPTSGRYTINERKSINILTRKNEKGRFELFFIAIIMFILLVFQLMMMTQICHNFQTNPCSFLTRGVSSFVVVEAFPQLNTHTLNTLFLHEEATKKTCNPNEISVANGAACIPSLKSAKIRLTISSNTILLDHSGTSLTSSATTVTANIMDPKFNNFYAGNESRLLYRFNVTIVKPANLTHVSSFTQNSTIYNLPTDLPLGVYTVSFEVIDSLYNVVNGFLIQDEWVNVISVDDIANNPKGRIGNMSPSEIHKVTLDLNSIPNSKKEQVIDAIAETLQNLATLSANDGLQMVKSLQLVTNASNANYVSKDSRNRIAETISRYSTSLVTFVNDSSIVSSQTFLPLVTDLISVASNIVNLVKLFKNDPSKKESLVAVQNSVSLIALLNDPSNIVKIESENYFVMVLDANHPSLKDSSSPTLIMNESSNYTLTLPLTPLISKNMGNVSFGLIKYENDLVASWRDVLSINENHSDNNSDGNFKSITYAASPIVQFRPLLNGYYYPVNGLTQRFNLTFHVNDLLFMNQTELDSFLNMEDTTIRRNITKRYKCYYWNETLSQWLSNGCETYPTNVENQIICSCDHTTRFSAFVEFSLQNSQFNDWNEIAITTIVIDSLFLIVISLLVILLIVKRKSQPVKSRYITPYLALSALFVESLMSGVLSKSLLLRYYQDNPSSMVISISNHISSMISTSLYATAVWCYMIMSFRYLIHRYFYEWMMKAFEYNKKDSLIKYLCILKRQSLLVISSLLFGLCIAFYFSIFVILRGVKVFSDTQFTQATSISLFVIMLIMTCLIIAIYVADIYLDFTNKQIRDELVDISEEMIQIEKEQQLQQQQTNLIQVNFSQCFSSSQLSSQCFSTQIDKSKTTGKNSLVNLLFSRIRRQPPPLALKKVIELFSVNDKLMFRAEVIFFLLGMFCFIVSYGIGFSTIDLRFSQTLNDSNDIYYHSKLTSLLDGIGFLFEVFMTWFFIAAFGGFAWLWSLIIQIRQWKYKQQTMNSSTYGQNNVLTREEINLLSEKYEIYKLLKNQYLLTIFRQYCKLEMSLENYIIWMKIENTRKNFGDLWQDPETTPPHMTIATTQQEVTSTITTSTSSTASNSSETLKATTETTLNDAQEKEFIHLSLHDFERWKQLISELTQWYHVHIQDHAEMGINLSGGAKRKFVGILQLLETSFHTVTPTATMMTSERMLFEKKTFLALKEDLASALESVMSDVIYNLLDTYARFNVSEEYKVVKEIATQKERISLEIFK</sequence>
<evidence type="ECO:0000256" key="5">
    <source>
        <dbReference type="ARBA" id="ARBA00023157"/>
    </source>
</evidence>
<evidence type="ECO:0000256" key="6">
    <source>
        <dbReference type="SAM" id="Phobius"/>
    </source>
</evidence>
<keyword evidence="4 6" id="KW-0472">Membrane</keyword>
<evidence type="ECO:0008006" key="11">
    <source>
        <dbReference type="Google" id="ProtNLM"/>
    </source>
</evidence>
<dbReference type="GO" id="GO:0016020">
    <property type="term" value="C:membrane"/>
    <property type="evidence" value="ECO:0007669"/>
    <property type="project" value="UniProtKB-SubCell"/>
</dbReference>
<dbReference type="VEuPathDB" id="AmoebaDB:NF0010130"/>
<dbReference type="VEuPathDB" id="AmoebaDB:NF0002510"/>
<evidence type="ECO:0000256" key="4">
    <source>
        <dbReference type="ARBA" id="ARBA00023136"/>
    </source>
</evidence>
<feature type="transmembrane region" description="Helical" evidence="6">
    <location>
        <begin position="815"/>
        <end position="838"/>
    </location>
</feature>
<reference evidence="9 10" key="1">
    <citation type="journal article" date="2019" name="Sci. Rep.">
        <title>Nanopore sequencing improves the draft genome of the human pathogenic amoeba Naegleria fowleri.</title>
        <authorList>
            <person name="Liechti N."/>
            <person name="Schurch N."/>
            <person name="Bruggmann R."/>
            <person name="Wittwer M."/>
        </authorList>
    </citation>
    <scope>NUCLEOTIDE SEQUENCE [LARGE SCALE GENOMIC DNA]</scope>
    <source>
        <strain evidence="9 10">ATCC 30894</strain>
    </source>
</reference>
<dbReference type="InterPro" id="IPR016137">
    <property type="entry name" value="RGS"/>
</dbReference>
<dbReference type="InterPro" id="IPR036305">
    <property type="entry name" value="RGS_sf"/>
</dbReference>
<dbReference type="Pfam" id="PF01825">
    <property type="entry name" value="GPS"/>
    <property type="match status" value="1"/>
</dbReference>
<evidence type="ECO:0000259" key="7">
    <source>
        <dbReference type="PROSITE" id="PS50132"/>
    </source>
</evidence>
<keyword evidence="2 6" id="KW-0812">Transmembrane</keyword>
<dbReference type="VEuPathDB" id="AmoebaDB:NfTy_032570"/>
<dbReference type="RefSeq" id="XP_044563483.1">
    <property type="nucleotide sequence ID" value="XM_044704969.1"/>
</dbReference>
<proteinExistence type="predicted"/>
<feature type="transmembrane region" description="Helical" evidence="6">
    <location>
        <begin position="915"/>
        <end position="937"/>
    </location>
</feature>
<dbReference type="Proteomes" id="UP000444721">
    <property type="component" value="Unassembled WGS sequence"/>
</dbReference>
<dbReference type="InterPro" id="IPR000203">
    <property type="entry name" value="GPS"/>
</dbReference>
<dbReference type="OrthoDB" id="10040049at2759"/>
<dbReference type="SMART" id="SM00303">
    <property type="entry name" value="GPS"/>
    <property type="match status" value="1"/>
</dbReference>
<dbReference type="InterPro" id="IPR044926">
    <property type="entry name" value="RGS_subdomain_2"/>
</dbReference>
<feature type="transmembrane region" description="Helical" evidence="6">
    <location>
        <begin position="1129"/>
        <end position="1155"/>
    </location>
</feature>